<gene>
    <name evidence="1" type="ORF">ZHAS_00003999</name>
</gene>
<proteinExistence type="predicted"/>
<accession>A0A084VFU0</accession>
<reference evidence="2" key="2">
    <citation type="submission" date="2020-05" db="UniProtKB">
        <authorList>
            <consortium name="EnsemblMetazoa"/>
        </authorList>
    </citation>
    <scope>IDENTIFICATION</scope>
</reference>
<dbReference type="AlphaFoldDB" id="A0A084VFU0"/>
<evidence type="ECO:0000313" key="2">
    <source>
        <dbReference type="EnsemblMetazoa" id="ASIC003999-PA"/>
    </source>
</evidence>
<name>A0A084VFU0_ANOSI</name>
<organism evidence="1">
    <name type="scientific">Anopheles sinensis</name>
    <name type="common">Mosquito</name>
    <dbReference type="NCBI Taxonomy" id="74873"/>
    <lineage>
        <taxon>Eukaryota</taxon>
        <taxon>Metazoa</taxon>
        <taxon>Ecdysozoa</taxon>
        <taxon>Arthropoda</taxon>
        <taxon>Hexapoda</taxon>
        <taxon>Insecta</taxon>
        <taxon>Pterygota</taxon>
        <taxon>Neoptera</taxon>
        <taxon>Endopterygota</taxon>
        <taxon>Diptera</taxon>
        <taxon>Nematocera</taxon>
        <taxon>Culicoidea</taxon>
        <taxon>Culicidae</taxon>
        <taxon>Anophelinae</taxon>
        <taxon>Anopheles</taxon>
    </lineage>
</organism>
<dbReference type="EnsemblMetazoa" id="ASIC003999-RA">
    <property type="protein sequence ID" value="ASIC003999-PA"/>
    <property type="gene ID" value="ASIC003999"/>
</dbReference>
<dbReference type="VEuPathDB" id="VectorBase:ASIC003999"/>
<dbReference type="Proteomes" id="UP000030765">
    <property type="component" value="Unassembled WGS sequence"/>
</dbReference>
<reference evidence="1 3" key="1">
    <citation type="journal article" date="2014" name="BMC Genomics">
        <title>Genome sequence of Anopheles sinensis provides insight into genetics basis of mosquito competence for malaria parasites.</title>
        <authorList>
            <person name="Zhou D."/>
            <person name="Zhang D."/>
            <person name="Ding G."/>
            <person name="Shi L."/>
            <person name="Hou Q."/>
            <person name="Ye Y."/>
            <person name="Xu Y."/>
            <person name="Zhou H."/>
            <person name="Xiong C."/>
            <person name="Li S."/>
            <person name="Yu J."/>
            <person name="Hong S."/>
            <person name="Yu X."/>
            <person name="Zou P."/>
            <person name="Chen C."/>
            <person name="Chang X."/>
            <person name="Wang W."/>
            <person name="Lv Y."/>
            <person name="Sun Y."/>
            <person name="Ma L."/>
            <person name="Shen B."/>
            <person name="Zhu C."/>
        </authorList>
    </citation>
    <scope>NUCLEOTIDE SEQUENCE [LARGE SCALE GENOMIC DNA]</scope>
</reference>
<dbReference type="EMBL" id="KE524793">
    <property type="protein sequence ID" value="KFB36834.1"/>
    <property type="molecule type" value="Genomic_DNA"/>
</dbReference>
<evidence type="ECO:0000313" key="1">
    <source>
        <dbReference type="EMBL" id="KFB36834.1"/>
    </source>
</evidence>
<sequence length="153" mass="16166">MAALKAFAPHLPPQPHPTFDPGIQPGAPASGFVFPAGISFPFPSLGSASLAASPCGAMKHGGLLPRGGSEWRDPSVPLPLHHQESTSVAKSKMAVAITEVQHRVKCVRACSVAQASLRVRTGSLDMRRTSRRAEFSLLPPESQHFGALRRDGA</sequence>
<protein>
    <submittedName>
        <fullName evidence="1 2">Uncharacterized protein</fullName>
    </submittedName>
</protein>
<keyword evidence="3" id="KW-1185">Reference proteome</keyword>
<dbReference type="EMBL" id="ATLV01012463">
    <property type="status" value="NOT_ANNOTATED_CDS"/>
    <property type="molecule type" value="Genomic_DNA"/>
</dbReference>
<evidence type="ECO:0000313" key="3">
    <source>
        <dbReference type="Proteomes" id="UP000030765"/>
    </source>
</evidence>